<keyword evidence="3" id="KW-1185">Reference proteome</keyword>
<sequence>MRHGSLVVITANFVTGDVEHSTELESRFILKSIEEENKAC</sequence>
<feature type="non-terminal residue" evidence="1">
    <location>
        <position position="40"/>
    </location>
</feature>
<evidence type="ECO:0000313" key="2">
    <source>
        <dbReference type="EMBL" id="GFU05289.1"/>
    </source>
</evidence>
<proteinExistence type="predicted"/>
<dbReference type="Proteomes" id="UP000887013">
    <property type="component" value="Unassembled WGS sequence"/>
</dbReference>
<dbReference type="AlphaFoldDB" id="A0A8X6NK51"/>
<evidence type="ECO:0000313" key="3">
    <source>
        <dbReference type="Proteomes" id="UP000887013"/>
    </source>
</evidence>
<reference evidence="1" key="1">
    <citation type="submission" date="2020-08" db="EMBL/GenBank/DDBJ databases">
        <title>Multicomponent nature underlies the extraordinary mechanical properties of spider dragline silk.</title>
        <authorList>
            <person name="Kono N."/>
            <person name="Nakamura H."/>
            <person name="Mori M."/>
            <person name="Yoshida Y."/>
            <person name="Ohtoshi R."/>
            <person name="Malay A.D."/>
            <person name="Moran D.A.P."/>
            <person name="Tomita M."/>
            <person name="Numata K."/>
            <person name="Arakawa K."/>
        </authorList>
    </citation>
    <scope>NUCLEOTIDE SEQUENCE</scope>
</reference>
<organism evidence="1 3">
    <name type="scientific">Nephila pilipes</name>
    <name type="common">Giant wood spider</name>
    <name type="synonym">Nephila maculata</name>
    <dbReference type="NCBI Taxonomy" id="299642"/>
    <lineage>
        <taxon>Eukaryota</taxon>
        <taxon>Metazoa</taxon>
        <taxon>Ecdysozoa</taxon>
        <taxon>Arthropoda</taxon>
        <taxon>Chelicerata</taxon>
        <taxon>Arachnida</taxon>
        <taxon>Araneae</taxon>
        <taxon>Araneomorphae</taxon>
        <taxon>Entelegynae</taxon>
        <taxon>Araneoidea</taxon>
        <taxon>Nephilidae</taxon>
        <taxon>Nephila</taxon>
    </lineage>
</organism>
<name>A0A8X6NK51_NEPPI</name>
<accession>A0A8X6NK51</accession>
<dbReference type="EMBL" id="BMAW01010083">
    <property type="protein sequence ID" value="GFT17193.1"/>
    <property type="molecule type" value="Genomic_DNA"/>
</dbReference>
<protein>
    <submittedName>
        <fullName evidence="1">Uncharacterized protein</fullName>
    </submittedName>
</protein>
<comment type="caution">
    <text evidence="1">The sequence shown here is derived from an EMBL/GenBank/DDBJ whole genome shotgun (WGS) entry which is preliminary data.</text>
</comment>
<gene>
    <name evidence="1" type="ORF">NPIL_22001</name>
    <name evidence="2" type="ORF">NPIL_517611</name>
</gene>
<evidence type="ECO:0000313" key="1">
    <source>
        <dbReference type="EMBL" id="GFT17193.1"/>
    </source>
</evidence>
<dbReference type="EMBL" id="BMAW01077230">
    <property type="protein sequence ID" value="GFU05289.1"/>
    <property type="molecule type" value="Genomic_DNA"/>
</dbReference>